<keyword evidence="2" id="KW-1133">Transmembrane helix</keyword>
<feature type="region of interest" description="Disordered" evidence="1">
    <location>
        <begin position="110"/>
        <end position="134"/>
    </location>
</feature>
<reference evidence="3 4" key="1">
    <citation type="journal article" date="2019" name="Int. J. Syst. Evol. Microbiol.">
        <title>The Global Catalogue of Microorganisms (GCM) 10K type strain sequencing project: providing services to taxonomists for standard genome sequencing and annotation.</title>
        <authorList>
            <consortium name="The Broad Institute Genomics Platform"/>
            <consortium name="The Broad Institute Genome Sequencing Center for Infectious Disease"/>
            <person name="Wu L."/>
            <person name="Ma J."/>
        </authorList>
    </citation>
    <scope>NUCLEOTIDE SEQUENCE [LARGE SCALE GENOMIC DNA]</scope>
    <source>
        <strain evidence="3 4">IBRC-M 10256</strain>
    </source>
</reference>
<keyword evidence="2" id="KW-0472">Membrane</keyword>
<evidence type="ECO:0000256" key="1">
    <source>
        <dbReference type="SAM" id="MobiDB-lite"/>
    </source>
</evidence>
<feature type="transmembrane region" description="Helical" evidence="2">
    <location>
        <begin position="31"/>
        <end position="48"/>
    </location>
</feature>
<accession>A0ABD5NQD9</accession>
<dbReference type="Proteomes" id="UP001595846">
    <property type="component" value="Unassembled WGS sequence"/>
</dbReference>
<evidence type="ECO:0000313" key="3">
    <source>
        <dbReference type="EMBL" id="MFC3959100.1"/>
    </source>
</evidence>
<dbReference type="RefSeq" id="WP_256533502.1">
    <property type="nucleotide sequence ID" value="NZ_CP101824.1"/>
</dbReference>
<dbReference type="GeneID" id="73902632"/>
<organism evidence="3 4">
    <name type="scientific">Halovivax cerinus</name>
    <dbReference type="NCBI Taxonomy" id="1487865"/>
    <lineage>
        <taxon>Archaea</taxon>
        <taxon>Methanobacteriati</taxon>
        <taxon>Methanobacteriota</taxon>
        <taxon>Stenosarchaea group</taxon>
        <taxon>Halobacteria</taxon>
        <taxon>Halobacteriales</taxon>
        <taxon>Natrialbaceae</taxon>
        <taxon>Halovivax</taxon>
    </lineage>
</organism>
<evidence type="ECO:0000313" key="4">
    <source>
        <dbReference type="Proteomes" id="UP001595846"/>
    </source>
</evidence>
<protein>
    <submittedName>
        <fullName evidence="3">E3 ubiquitin ligase family protein</fullName>
    </submittedName>
</protein>
<comment type="caution">
    <text evidence="3">The sequence shown here is derived from an EMBL/GenBank/DDBJ whole genome shotgun (WGS) entry which is preliminary data.</text>
</comment>
<name>A0ABD5NQD9_9EURY</name>
<sequence length="270" mass="28617">MTTPFVFQLAGALTDLQGSFADLPLDGPRGWLVVAVLVVSVPVGPWLLRRSVRQIGHGYAMLANRAVGAGEAHQESGVVEVSGTAVSLGETSTGTYSNEPTLVQTWHRVREEEQTDSDGNTTTSRRRLGGGSDALPFLVEDETGSVAVDPSGATLSLSESHYHRSPRDVDHYEGHIAPGDSVYVYGQLREADDPAHAPGEQRTYIGAGDEVGEFVVSDGGQLGTVFDYFLWGTLLAILGLGLTVLVPLLLLFAAEAAFGIPTASWLVDLA</sequence>
<feature type="transmembrane region" description="Helical" evidence="2">
    <location>
        <begin position="228"/>
        <end position="254"/>
    </location>
</feature>
<proteinExistence type="predicted"/>
<gene>
    <name evidence="3" type="ORF">ACFOUR_12070</name>
</gene>
<evidence type="ECO:0000256" key="2">
    <source>
        <dbReference type="SAM" id="Phobius"/>
    </source>
</evidence>
<dbReference type="AlphaFoldDB" id="A0ABD5NQD9"/>
<keyword evidence="4" id="KW-1185">Reference proteome</keyword>
<dbReference type="EMBL" id="JBHSAQ010000010">
    <property type="protein sequence ID" value="MFC3959100.1"/>
    <property type="molecule type" value="Genomic_DNA"/>
</dbReference>
<keyword evidence="2" id="KW-0812">Transmembrane</keyword>